<comment type="subcellular location">
    <subcellularLocation>
        <location evidence="9">Cytoplasm</location>
    </subcellularLocation>
</comment>
<evidence type="ECO:0000256" key="7">
    <source>
        <dbReference type="ARBA" id="ARBA00022842"/>
    </source>
</evidence>
<feature type="binding site" evidence="9">
    <location>
        <position position="55"/>
    </location>
    <ligand>
        <name>Mg(2+)</name>
        <dbReference type="ChEBI" id="CHEBI:18420"/>
    </ligand>
</feature>
<comment type="catalytic activity">
    <reaction evidence="8">
        <text>(7R,8S)-8-amino-7-(carboxyamino)nonanoate + ATP = (4R,5S)-dethiobiotin + ADP + phosphate + H(+)</text>
        <dbReference type="Rhea" id="RHEA:63684"/>
        <dbReference type="ChEBI" id="CHEBI:15378"/>
        <dbReference type="ChEBI" id="CHEBI:30616"/>
        <dbReference type="ChEBI" id="CHEBI:43474"/>
        <dbReference type="ChEBI" id="CHEBI:149470"/>
        <dbReference type="ChEBI" id="CHEBI:149473"/>
        <dbReference type="ChEBI" id="CHEBI:456216"/>
    </reaction>
</comment>
<keyword evidence="4 9" id="KW-0547">Nucleotide-binding</keyword>
<reference evidence="10" key="2">
    <citation type="journal article" date="2022" name="Microbiol. Resour. Announc.">
        <title>Metagenome Sequencing to Explore Phylogenomics of Terrestrial Cyanobacteria.</title>
        <authorList>
            <person name="Ward R.D."/>
            <person name="Stajich J.E."/>
            <person name="Johansen J.R."/>
            <person name="Huntemann M."/>
            <person name="Clum A."/>
            <person name="Foster B."/>
            <person name="Foster B."/>
            <person name="Roux S."/>
            <person name="Palaniappan K."/>
            <person name="Varghese N."/>
            <person name="Mukherjee S."/>
            <person name="Reddy T.B.K."/>
            <person name="Daum C."/>
            <person name="Copeland A."/>
            <person name="Chen I.A."/>
            <person name="Ivanova N.N."/>
            <person name="Kyrpides N.C."/>
            <person name="Shapiro N."/>
            <person name="Eloe-Fadrosh E.A."/>
            <person name="Pietrasiak N."/>
        </authorList>
    </citation>
    <scope>NUCLEOTIDE SEQUENCE</scope>
    <source>
        <strain evidence="10">GSE-TBD4-15B</strain>
    </source>
</reference>
<keyword evidence="2 9" id="KW-0436">Ligase</keyword>
<keyword evidence="7 9" id="KW-0460">Magnesium</keyword>
<dbReference type="PANTHER" id="PTHR43210:SF2">
    <property type="entry name" value="ATP-DEPENDENT DETHIOBIOTIN SYNTHETASE BIOD 2"/>
    <property type="match status" value="1"/>
</dbReference>
<dbReference type="CDD" id="cd03109">
    <property type="entry name" value="DTBS"/>
    <property type="match status" value="1"/>
</dbReference>
<dbReference type="Proteomes" id="UP000707356">
    <property type="component" value="Unassembled WGS sequence"/>
</dbReference>
<dbReference type="EC" id="6.3.3.3" evidence="9"/>
<dbReference type="GO" id="GO:0004141">
    <property type="term" value="F:dethiobiotin synthase activity"/>
    <property type="evidence" value="ECO:0007669"/>
    <property type="project" value="UniProtKB-UniRule"/>
</dbReference>
<dbReference type="GO" id="GO:0005829">
    <property type="term" value="C:cytosol"/>
    <property type="evidence" value="ECO:0007669"/>
    <property type="project" value="TreeGrafter"/>
</dbReference>
<evidence type="ECO:0000256" key="1">
    <source>
        <dbReference type="ARBA" id="ARBA00022490"/>
    </source>
</evidence>
<evidence type="ECO:0000313" key="11">
    <source>
        <dbReference type="Proteomes" id="UP000707356"/>
    </source>
</evidence>
<evidence type="ECO:0000256" key="6">
    <source>
        <dbReference type="ARBA" id="ARBA00022840"/>
    </source>
</evidence>
<dbReference type="InterPro" id="IPR004472">
    <property type="entry name" value="DTB_synth_BioD"/>
</dbReference>
<protein>
    <recommendedName>
        <fullName evidence="9">ATP-dependent dethiobiotin synthetase BioD</fullName>
        <ecNumber evidence="9">6.3.3.3</ecNumber>
    </recommendedName>
    <alternativeName>
        <fullName evidence="9">DTB synthetase</fullName>
        <shortName evidence="9">DTBS</shortName>
    </alternativeName>
    <alternativeName>
        <fullName evidence="9">Dethiobiotin synthase</fullName>
    </alternativeName>
</protein>
<feature type="binding site" evidence="9">
    <location>
        <position position="16"/>
    </location>
    <ligand>
        <name>Mg(2+)</name>
        <dbReference type="ChEBI" id="CHEBI:18420"/>
    </ligand>
</feature>
<dbReference type="HAMAP" id="MF_00336">
    <property type="entry name" value="BioD"/>
    <property type="match status" value="1"/>
</dbReference>
<evidence type="ECO:0000256" key="5">
    <source>
        <dbReference type="ARBA" id="ARBA00022756"/>
    </source>
</evidence>
<evidence type="ECO:0000256" key="3">
    <source>
        <dbReference type="ARBA" id="ARBA00022723"/>
    </source>
</evidence>
<organism evidence="10 11">
    <name type="scientific">Pegethrix bostrychoides GSE-TBD4-15B</name>
    <dbReference type="NCBI Taxonomy" id="2839662"/>
    <lineage>
        <taxon>Bacteria</taxon>
        <taxon>Bacillati</taxon>
        <taxon>Cyanobacteriota</taxon>
        <taxon>Cyanophyceae</taxon>
        <taxon>Oculatellales</taxon>
        <taxon>Oculatellaceae</taxon>
        <taxon>Pegethrix</taxon>
    </lineage>
</organism>
<dbReference type="NCBIfam" id="TIGR00347">
    <property type="entry name" value="bioD"/>
    <property type="match status" value="1"/>
</dbReference>
<keyword evidence="1 9" id="KW-0963">Cytoplasm</keyword>
<feature type="binding site" evidence="9">
    <location>
        <begin position="115"/>
        <end position="118"/>
    </location>
    <ligand>
        <name>ATP</name>
        <dbReference type="ChEBI" id="CHEBI:30616"/>
    </ligand>
</feature>
<reference evidence="10" key="1">
    <citation type="submission" date="2021-05" db="EMBL/GenBank/DDBJ databases">
        <authorList>
            <person name="Pietrasiak N."/>
            <person name="Ward R."/>
            <person name="Stajich J.E."/>
            <person name="Kurbessoian T."/>
        </authorList>
    </citation>
    <scope>NUCLEOTIDE SEQUENCE</scope>
    <source>
        <strain evidence="10">GSE-TBD4-15B</strain>
    </source>
</reference>
<comment type="cofactor">
    <cofactor evidence="9">
        <name>Mg(2+)</name>
        <dbReference type="ChEBI" id="CHEBI:18420"/>
    </cofactor>
</comment>
<dbReference type="InterPro" id="IPR027417">
    <property type="entry name" value="P-loop_NTPase"/>
</dbReference>
<evidence type="ECO:0000256" key="9">
    <source>
        <dbReference type="HAMAP-Rule" id="MF_00336"/>
    </source>
</evidence>
<keyword evidence="6 9" id="KW-0067">ATP-binding</keyword>
<dbReference type="SUPFAM" id="SSF52540">
    <property type="entry name" value="P-loop containing nucleoside triphosphate hydrolases"/>
    <property type="match status" value="1"/>
</dbReference>
<gene>
    <name evidence="9 10" type="primary">bioD</name>
    <name evidence="10" type="ORF">KME07_18255</name>
</gene>
<comment type="function">
    <text evidence="9">Catalyzes a mechanistically unusual reaction, the ATP-dependent insertion of CO2 between the N7 and N8 nitrogen atoms of 7,8-diaminopelargonic acid (DAPA, also called 7,8-diammoniononanoate) to form a ureido ring.</text>
</comment>
<keyword evidence="5 9" id="KW-0093">Biotin biosynthesis</keyword>
<comment type="similarity">
    <text evidence="9">Belongs to the dethiobiotin synthetase family.</text>
</comment>
<dbReference type="PIRSF" id="PIRSF006755">
    <property type="entry name" value="DTB_synth"/>
    <property type="match status" value="1"/>
</dbReference>
<proteinExistence type="inferred from homology"/>
<feature type="active site" evidence="9">
    <location>
        <position position="38"/>
    </location>
</feature>
<evidence type="ECO:0000256" key="8">
    <source>
        <dbReference type="ARBA" id="ARBA00047386"/>
    </source>
</evidence>
<name>A0A951PE74_9CYAN</name>
<keyword evidence="3 9" id="KW-0479">Metal-binding</keyword>
<evidence type="ECO:0000313" key="10">
    <source>
        <dbReference type="EMBL" id="MBW4467373.1"/>
    </source>
</evidence>
<dbReference type="PANTHER" id="PTHR43210">
    <property type="entry name" value="DETHIOBIOTIN SYNTHETASE"/>
    <property type="match status" value="1"/>
</dbReference>
<dbReference type="EMBL" id="JAHHHV010000076">
    <property type="protein sequence ID" value="MBW4467373.1"/>
    <property type="molecule type" value="Genomic_DNA"/>
</dbReference>
<comment type="subunit">
    <text evidence="9">Homodimer.</text>
</comment>
<comment type="pathway">
    <text evidence="9">Cofactor biosynthesis; biotin biosynthesis; biotin from 7,8-diaminononanoate: step 1/2.</text>
</comment>
<accession>A0A951PE74</accession>
<dbReference type="GO" id="GO:0000287">
    <property type="term" value="F:magnesium ion binding"/>
    <property type="evidence" value="ECO:0007669"/>
    <property type="project" value="UniProtKB-UniRule"/>
</dbReference>
<feature type="binding site" evidence="9">
    <location>
        <position position="55"/>
    </location>
    <ligand>
        <name>ATP</name>
        <dbReference type="ChEBI" id="CHEBI:30616"/>
    </ligand>
</feature>
<evidence type="ECO:0000256" key="2">
    <source>
        <dbReference type="ARBA" id="ARBA00022598"/>
    </source>
</evidence>
<dbReference type="GO" id="GO:0005524">
    <property type="term" value="F:ATP binding"/>
    <property type="evidence" value="ECO:0007669"/>
    <property type="project" value="UniProtKB-UniRule"/>
</dbReference>
<feature type="binding site" evidence="9">
    <location>
        <begin position="217"/>
        <end position="219"/>
    </location>
    <ligand>
        <name>ATP</name>
        <dbReference type="ChEBI" id="CHEBI:30616"/>
    </ligand>
</feature>
<dbReference type="AlphaFoldDB" id="A0A951PE74"/>
<comment type="catalytic activity">
    <reaction evidence="9">
        <text>(7R,8S)-7,8-diammoniononanoate + CO2 + ATP = (4R,5S)-dethiobiotin + ADP + phosphate + 3 H(+)</text>
        <dbReference type="Rhea" id="RHEA:15805"/>
        <dbReference type="ChEBI" id="CHEBI:15378"/>
        <dbReference type="ChEBI" id="CHEBI:16526"/>
        <dbReference type="ChEBI" id="CHEBI:30616"/>
        <dbReference type="ChEBI" id="CHEBI:43474"/>
        <dbReference type="ChEBI" id="CHEBI:149469"/>
        <dbReference type="ChEBI" id="CHEBI:149473"/>
        <dbReference type="ChEBI" id="CHEBI:456216"/>
        <dbReference type="EC" id="6.3.3.3"/>
    </reaction>
</comment>
<comment type="caution">
    <text evidence="10">The sequence shown here is derived from an EMBL/GenBank/DDBJ whole genome shotgun (WGS) entry which is preliminary data.</text>
</comment>
<dbReference type="Gene3D" id="3.40.50.300">
    <property type="entry name" value="P-loop containing nucleotide triphosphate hydrolases"/>
    <property type="match status" value="1"/>
</dbReference>
<feature type="binding site" evidence="9">
    <location>
        <begin position="175"/>
        <end position="176"/>
    </location>
    <ligand>
        <name>ATP</name>
        <dbReference type="ChEBI" id="CHEBI:30616"/>
    </ligand>
</feature>
<evidence type="ECO:0000256" key="4">
    <source>
        <dbReference type="ARBA" id="ARBA00022741"/>
    </source>
</evidence>
<dbReference type="GO" id="GO:0009102">
    <property type="term" value="P:biotin biosynthetic process"/>
    <property type="evidence" value="ECO:0007669"/>
    <property type="project" value="UniProtKB-UniRule"/>
</dbReference>
<comment type="caution">
    <text evidence="9">Lacks conserved residue(s) required for the propagation of feature annotation.</text>
</comment>
<dbReference type="Pfam" id="PF13500">
    <property type="entry name" value="AAA_26"/>
    <property type="match status" value="1"/>
</dbReference>
<sequence>MQTLLIAGTSAQVGKTVVLSALMAYWQRYKTSSAGVIKPLDFERLSQRSEPAELDCERFKRLFNLAQPVREITPVLLRSAVLPPIEATTGDPIDFEQLWQTLQQSQQRHELVLLEAFGGLGTPLTFETTMADLAWDWRIPTVLVVPVQPNLVADAVTNVALANQSRLHLKGIILNELPRTARADPDNQADRDLQEDLQDSIELIQSLTRKPVLGYIPRLDPNSLPQLTRAAAGLALEQILPGLELLRSSA</sequence>
<feature type="binding site" evidence="9">
    <location>
        <position position="115"/>
    </location>
    <ligand>
        <name>Mg(2+)</name>
        <dbReference type="ChEBI" id="CHEBI:18420"/>
    </ligand>
</feature>